<dbReference type="PANTHER" id="PTHR30472:SF41">
    <property type="entry name" value="TRANSPORT SYSTEM PERMEASE PROTEIN"/>
    <property type="match status" value="1"/>
</dbReference>
<sequence>MKTRSGHSTKFTLLGVGVLLLLLLNIALGSVYIPLSAIFKVIAGDDSIREAWTYIILDYRIPKALAAVMTGSGLAVAGLMMQTLFKNPLAGPFVLGISSGASLGVAFFILGGSALGLTAILQVHGWGTIIAASLGSFAVLSVVIAVASRVRDAMALLIIGLMFGSLTSAVVSILAYFSPAEELQRYMFWSFGSLGDISWAALGILSLCYSIGIGLAFSITKNLNSLLLGDHYAQTLGVSLQRSRFVILISTSILAGSLTAFVGPIAFVGLAVPHLIRQWFTASNHWTLIPACILGGAVLMLLCDILAQLPGLPITLPINAITSLIGAPIVIWLLIRKKKLLF</sequence>
<dbReference type="Proteomes" id="UP000229433">
    <property type="component" value="Unassembled WGS sequence"/>
</dbReference>
<feature type="transmembrane region" description="Helical" evidence="8">
    <location>
        <begin position="288"/>
        <end position="307"/>
    </location>
</feature>
<evidence type="ECO:0000313" key="10">
    <source>
        <dbReference type="Proteomes" id="UP000229433"/>
    </source>
</evidence>
<comment type="similarity">
    <text evidence="2">Belongs to the binding-protein-dependent transport system permease family. FecCD subfamily.</text>
</comment>
<dbReference type="PANTHER" id="PTHR30472">
    <property type="entry name" value="FERRIC ENTEROBACTIN TRANSPORT SYSTEM PERMEASE PROTEIN"/>
    <property type="match status" value="1"/>
</dbReference>
<feature type="transmembrane region" description="Helical" evidence="8">
    <location>
        <begin position="245"/>
        <end position="276"/>
    </location>
</feature>
<dbReference type="InterPro" id="IPR037294">
    <property type="entry name" value="ABC_BtuC-like"/>
</dbReference>
<dbReference type="CDD" id="cd06550">
    <property type="entry name" value="TM_ABC_iron-siderophores_like"/>
    <property type="match status" value="1"/>
</dbReference>
<dbReference type="GO" id="GO:0022857">
    <property type="term" value="F:transmembrane transporter activity"/>
    <property type="evidence" value="ECO:0007669"/>
    <property type="project" value="InterPro"/>
</dbReference>
<evidence type="ECO:0000256" key="6">
    <source>
        <dbReference type="ARBA" id="ARBA00022989"/>
    </source>
</evidence>
<evidence type="ECO:0000313" key="9">
    <source>
        <dbReference type="EMBL" id="PHQ28873.1"/>
    </source>
</evidence>
<gene>
    <name evidence="9" type="ORF">CJ305_11800</name>
</gene>
<evidence type="ECO:0000256" key="5">
    <source>
        <dbReference type="ARBA" id="ARBA00022692"/>
    </source>
</evidence>
<dbReference type="AlphaFoldDB" id="A0A2G1VQ44"/>
<feature type="transmembrane region" description="Helical" evidence="8">
    <location>
        <begin position="126"/>
        <end position="147"/>
    </location>
</feature>
<evidence type="ECO:0000256" key="2">
    <source>
        <dbReference type="ARBA" id="ARBA00007935"/>
    </source>
</evidence>
<evidence type="ECO:0000256" key="8">
    <source>
        <dbReference type="SAM" id="Phobius"/>
    </source>
</evidence>
<dbReference type="InterPro" id="IPR000522">
    <property type="entry name" value="ABC_transptr_permease_BtuC"/>
</dbReference>
<comment type="caution">
    <text evidence="9">The sequence shown here is derived from an EMBL/GenBank/DDBJ whole genome shotgun (WGS) entry which is preliminary data.</text>
</comment>
<feature type="transmembrane region" description="Helical" evidence="8">
    <location>
        <begin position="64"/>
        <end position="81"/>
    </location>
</feature>
<dbReference type="Pfam" id="PF01032">
    <property type="entry name" value="FecCD"/>
    <property type="match status" value="1"/>
</dbReference>
<keyword evidence="6 8" id="KW-1133">Transmembrane helix</keyword>
<dbReference type="SUPFAM" id="SSF81345">
    <property type="entry name" value="ABC transporter involved in vitamin B12 uptake, BtuC"/>
    <property type="match status" value="1"/>
</dbReference>
<feature type="transmembrane region" description="Helical" evidence="8">
    <location>
        <begin position="197"/>
        <end position="217"/>
    </location>
</feature>
<comment type="subcellular location">
    <subcellularLocation>
        <location evidence="1">Cell membrane</location>
        <topology evidence="1">Multi-pass membrane protein</topology>
    </subcellularLocation>
</comment>
<accession>A0A2G1VQ44</accession>
<keyword evidence="7 8" id="KW-0472">Membrane</keyword>
<keyword evidence="3" id="KW-0813">Transport</keyword>
<dbReference type="OrthoDB" id="9811721at2"/>
<dbReference type="GO" id="GO:0033214">
    <property type="term" value="P:siderophore-iron import into cell"/>
    <property type="evidence" value="ECO:0007669"/>
    <property type="project" value="TreeGrafter"/>
</dbReference>
<keyword evidence="5 8" id="KW-0812">Transmembrane</keyword>
<feature type="transmembrane region" description="Helical" evidence="8">
    <location>
        <begin position="154"/>
        <end position="177"/>
    </location>
</feature>
<keyword evidence="4" id="KW-1003">Cell membrane</keyword>
<dbReference type="GO" id="GO:0005886">
    <property type="term" value="C:plasma membrane"/>
    <property type="evidence" value="ECO:0007669"/>
    <property type="project" value="UniProtKB-SubCell"/>
</dbReference>
<evidence type="ECO:0000256" key="1">
    <source>
        <dbReference type="ARBA" id="ARBA00004651"/>
    </source>
</evidence>
<dbReference type="RefSeq" id="WP_099646487.1">
    <property type="nucleotide sequence ID" value="NZ_KZ319292.1"/>
</dbReference>
<dbReference type="Gene3D" id="1.10.3470.10">
    <property type="entry name" value="ABC transporter involved in vitamin B12 uptake, BtuC"/>
    <property type="match status" value="1"/>
</dbReference>
<feature type="transmembrane region" description="Helical" evidence="8">
    <location>
        <begin position="93"/>
        <end position="120"/>
    </location>
</feature>
<proteinExistence type="inferred from homology"/>
<organism evidence="9 10">
    <name type="scientific">Leeuwenhoekiella nanhaiensis</name>
    <dbReference type="NCBI Taxonomy" id="1655491"/>
    <lineage>
        <taxon>Bacteria</taxon>
        <taxon>Pseudomonadati</taxon>
        <taxon>Bacteroidota</taxon>
        <taxon>Flavobacteriia</taxon>
        <taxon>Flavobacteriales</taxon>
        <taxon>Flavobacteriaceae</taxon>
        <taxon>Leeuwenhoekiella</taxon>
    </lineage>
</organism>
<protein>
    <submittedName>
        <fullName evidence="9">Iron ABC transporter</fullName>
    </submittedName>
</protein>
<evidence type="ECO:0000256" key="7">
    <source>
        <dbReference type="ARBA" id="ARBA00023136"/>
    </source>
</evidence>
<name>A0A2G1VQ44_9FLAO</name>
<feature type="transmembrane region" description="Helical" evidence="8">
    <location>
        <begin position="314"/>
        <end position="335"/>
    </location>
</feature>
<reference evidence="9 10" key="1">
    <citation type="submission" date="2017-08" db="EMBL/GenBank/DDBJ databases">
        <title>The whole genome shortgun sequences of strain Leeuwenhoekiella nanhaiensis G18 from the South China Sea.</title>
        <authorList>
            <person name="Liu Q."/>
        </authorList>
    </citation>
    <scope>NUCLEOTIDE SEQUENCE [LARGE SCALE GENOMIC DNA]</scope>
    <source>
        <strain evidence="9 10">G18</strain>
    </source>
</reference>
<dbReference type="EMBL" id="NQXA01000010">
    <property type="protein sequence ID" value="PHQ28873.1"/>
    <property type="molecule type" value="Genomic_DNA"/>
</dbReference>
<keyword evidence="10" id="KW-1185">Reference proteome</keyword>
<evidence type="ECO:0000256" key="4">
    <source>
        <dbReference type="ARBA" id="ARBA00022475"/>
    </source>
</evidence>
<evidence type="ECO:0000256" key="3">
    <source>
        <dbReference type="ARBA" id="ARBA00022448"/>
    </source>
</evidence>